<comment type="subcellular location">
    <subcellularLocation>
        <location evidence="1 9">Golgi apparatus</location>
        <location evidence="1 9">Golgi stack membrane</location>
        <topology evidence="1 9">Single-pass type II membrane protein</topology>
    </subcellularLocation>
</comment>
<keyword evidence="13" id="KW-1185">Reference proteome</keyword>
<reference evidence="12" key="1">
    <citation type="thesis" date="2021" institute="BYU ScholarsArchive" country="Provo, UT, USA">
        <title>Applications of and Algorithms for Genome Assembly and Genomic Analyses with an Emphasis on Marine Teleosts.</title>
        <authorList>
            <person name="Pickett B.D."/>
        </authorList>
    </citation>
    <scope>NUCLEOTIDE SEQUENCE</scope>
    <source>
        <strain evidence="12">HI-2016</strain>
    </source>
</reference>
<dbReference type="GO" id="GO:0033842">
    <property type="term" value="F:N-acetyl-beta-glucosaminyl-derivative 4-beta-N-acetylgalactosaminyltransferase activity"/>
    <property type="evidence" value="ECO:0007669"/>
    <property type="project" value="UniProtKB-EC"/>
</dbReference>
<dbReference type="SMART" id="SM00758">
    <property type="entry name" value="PA14"/>
    <property type="match status" value="1"/>
</dbReference>
<evidence type="ECO:0000313" key="12">
    <source>
        <dbReference type="EMBL" id="KAG9329902.1"/>
    </source>
</evidence>
<dbReference type="InterPro" id="IPR037524">
    <property type="entry name" value="PA14/GLEYA"/>
</dbReference>
<feature type="domain" description="PA14" evidence="11">
    <location>
        <begin position="33"/>
        <end position="201"/>
    </location>
</feature>
<evidence type="ECO:0000256" key="5">
    <source>
        <dbReference type="ARBA" id="ARBA00022968"/>
    </source>
</evidence>
<dbReference type="PROSITE" id="PS51820">
    <property type="entry name" value="PA14"/>
    <property type="match status" value="1"/>
</dbReference>
<evidence type="ECO:0000313" key="13">
    <source>
        <dbReference type="Proteomes" id="UP000824540"/>
    </source>
</evidence>
<keyword evidence="7 9" id="KW-0333">Golgi apparatus</keyword>
<comment type="catalytic activity">
    <reaction evidence="9">
        <text>an N-acetyl-beta-D-glucosaminyl derivative + UDP-N-acetyl-alpha-D-galactosamine = an N-acetyl-beta-D-galactosaminyl-(1-&gt;4)-N-acetyl-beta-D-glucosaminyl derivative + UDP + H(+)</text>
        <dbReference type="Rhea" id="RHEA:20493"/>
        <dbReference type="ChEBI" id="CHEBI:15378"/>
        <dbReference type="ChEBI" id="CHEBI:58223"/>
        <dbReference type="ChEBI" id="CHEBI:61631"/>
        <dbReference type="ChEBI" id="CHEBI:67138"/>
        <dbReference type="ChEBI" id="CHEBI:138027"/>
        <dbReference type="EC" id="2.4.1.244"/>
    </reaction>
</comment>
<keyword evidence="6" id="KW-1133">Transmembrane helix</keyword>
<feature type="compositionally biased region" description="Basic and acidic residues" evidence="10">
    <location>
        <begin position="12"/>
        <end position="30"/>
    </location>
</feature>
<dbReference type="OrthoDB" id="5971499at2759"/>
<dbReference type="InterPro" id="IPR011658">
    <property type="entry name" value="PA14_dom"/>
</dbReference>
<dbReference type="EC" id="2.4.1.244" evidence="9"/>
<dbReference type="EMBL" id="JAFBMS010000852">
    <property type="protein sequence ID" value="KAG9329902.1"/>
    <property type="molecule type" value="Genomic_DNA"/>
</dbReference>
<evidence type="ECO:0000256" key="1">
    <source>
        <dbReference type="ARBA" id="ARBA00004447"/>
    </source>
</evidence>
<evidence type="ECO:0000256" key="8">
    <source>
        <dbReference type="ARBA" id="ARBA00023136"/>
    </source>
</evidence>
<feature type="region of interest" description="Disordered" evidence="10">
    <location>
        <begin position="560"/>
        <end position="594"/>
    </location>
</feature>
<sequence>MEAWNEANHPNRPTEERESAGAEGESRPWESHFTPRPWSPEYRGQANLHIFEDWCGGSTLQLRKSLHFPLYPHTRTTVKKLAVSPRWTNYGLRIFGYLHPYVDGEYLFAVASDDNAEFWLSEDDSPMGLQLLALVGKTGTEWTAPGEFGKYASQTSTPVQLTPKKRYYFEILHKQNDKGTDHVEVVWRLNRDGQRFVVIDSQHISLYFNETGLMMNEVDHIPQSPASHVGPAKHDPGTPNLEMDLLREDPRDSLYQLPLVDRAILRHVLPDCSYKPSYIIKGFPLLRYQGLQFVHMSYVYPNDYTRLTHMETDNKCFYHENLHYLERFGFFRYMKMDTSEKEGFADKDRFWNKQDLGLQENISIDEMFQYENPEAKGPKQQVAKEETRQKSSNLPDYGDDYDDYAFKRKRKLFSLTPAAKLVPVKRRKRRGKARAQDPRAGLEPLPDMGQRPETVTLTDVRNGENPNKEEKSSTLKRSKLSRPNLLHRERNSSGPAAAEKGKGWGVIRMPRTERHLVAGTQKGKAGQQNGVKAQAFPTELRHTATPPPFQDVKGTMRALPVPQSNRSRSRSRGRVTAPQPKVEEAAAAKSPRWRVVESRHGLHGNEVDVRPETEVLGNAVRNHLDPVIKSVQMAEEAGMDPLGAGQSEGLDPLGAGQSEAGDGGNRLWALDGDSEGYRDGEGAYEVTHAPVFDQAVNWEQTFEVEPLDFHTLRSDWIDLSCNISGNLLLDKADALTVVDTFMSKLTQRNPGRFSLLRVLNVEKRSDGSQGSRYLLELELQEVGVGPVRLSHYVYALQRRRSPRAPRMAPPPQEPLLCTPMGFSWAPDATVHFIVPVKNQARWVQQFITDMEELYRNTGDKNFNVIITDYSSTDMDVERALITSALPRYQYLRLNGNFERSAGLQAGIDLITDEHSIVFLCDLHIHFPPSIIDSVRKHCVEGRMAFAPIVMRLNCGATPLEPRGFWEVNGFGLLGIYKSDLDTAGGMNTRDFKDRWGGEDWELLDRILQAGLEVERVHLRNFMHHYHSKRGMWNRRSLKPT</sequence>
<evidence type="ECO:0000256" key="6">
    <source>
        <dbReference type="ARBA" id="ARBA00022989"/>
    </source>
</evidence>
<keyword evidence="8" id="KW-0472">Membrane</keyword>
<dbReference type="Gene3D" id="3.90.550.10">
    <property type="entry name" value="Spore Coat Polysaccharide Biosynthesis Protein SpsA, Chain A"/>
    <property type="match status" value="1"/>
</dbReference>
<evidence type="ECO:0000256" key="10">
    <source>
        <dbReference type="SAM" id="MobiDB-lite"/>
    </source>
</evidence>
<keyword evidence="5 9" id="KW-0735">Signal-anchor</keyword>
<evidence type="ECO:0000259" key="11">
    <source>
        <dbReference type="PROSITE" id="PS51820"/>
    </source>
</evidence>
<keyword evidence="4" id="KW-0812">Transmembrane</keyword>
<name>A0A8T2MWR5_9TELE</name>
<dbReference type="GO" id="GO:0032580">
    <property type="term" value="C:Golgi cisterna membrane"/>
    <property type="evidence" value="ECO:0007669"/>
    <property type="project" value="UniProtKB-SubCell"/>
</dbReference>
<dbReference type="Pfam" id="PF07691">
    <property type="entry name" value="PA14"/>
    <property type="match status" value="1"/>
</dbReference>
<keyword evidence="3 9" id="KW-0808">Transferase</keyword>
<comment type="function">
    <text evidence="9">Transfers N-acetylgalactosamine (GalNAc) from UDP-GalNAc to N-acetylglucosamine-beta-benzyl with a beta-1,4-linkage to form N,N'-diacetyllactosediamine, GalNAc-beta-1,4-GlcNAc structures in N-linked glycans and probably O-linked glycans.</text>
</comment>
<dbReference type="PANTHER" id="PTHR12369:SF15">
    <property type="entry name" value="BETA-1,4-N-ACETYLGALACTOSAMINYLTRANSFERASE 3"/>
    <property type="match status" value="1"/>
</dbReference>
<gene>
    <name evidence="12" type="ORF">JZ751_028635</name>
</gene>
<dbReference type="PANTHER" id="PTHR12369">
    <property type="entry name" value="CHONDROITIN SYNTHASE"/>
    <property type="match status" value="1"/>
</dbReference>
<dbReference type="Proteomes" id="UP000824540">
    <property type="component" value="Unassembled WGS sequence"/>
</dbReference>
<feature type="region of interest" description="Disordered" evidence="10">
    <location>
        <begin position="1"/>
        <end position="34"/>
    </location>
</feature>
<evidence type="ECO:0000256" key="3">
    <source>
        <dbReference type="ARBA" id="ARBA00022679"/>
    </source>
</evidence>
<dbReference type="SUPFAM" id="SSF53448">
    <property type="entry name" value="Nucleotide-diphospho-sugar transferases"/>
    <property type="match status" value="1"/>
</dbReference>
<feature type="compositionally biased region" description="Basic residues" evidence="10">
    <location>
        <begin position="423"/>
        <end position="433"/>
    </location>
</feature>
<proteinExistence type="inferred from homology"/>
<dbReference type="Pfam" id="PF05679">
    <property type="entry name" value="CHGN"/>
    <property type="match status" value="1"/>
</dbReference>
<feature type="region of interest" description="Disordered" evidence="10">
    <location>
        <begin position="640"/>
        <end position="666"/>
    </location>
</feature>
<feature type="region of interest" description="Disordered" evidence="10">
    <location>
        <begin position="374"/>
        <end position="399"/>
    </location>
</feature>
<comment type="similarity">
    <text evidence="2 9">Belongs to the chondroitin N-acetylgalactosaminyltransferase family.</text>
</comment>
<protein>
    <recommendedName>
        <fullName evidence="9">Beta-1,4-N-acetylgalactosaminyltransferase</fullName>
        <ecNumber evidence="9">2.4.1.244</ecNumber>
    </recommendedName>
</protein>
<comment type="caution">
    <text evidence="12">The sequence shown here is derived from an EMBL/GenBank/DDBJ whole genome shotgun (WGS) entry which is preliminary data.</text>
</comment>
<evidence type="ECO:0000256" key="4">
    <source>
        <dbReference type="ARBA" id="ARBA00022692"/>
    </source>
</evidence>
<evidence type="ECO:0000256" key="9">
    <source>
        <dbReference type="RuleBase" id="RU364016"/>
    </source>
</evidence>
<accession>A0A8T2MWR5</accession>
<dbReference type="InterPro" id="IPR029044">
    <property type="entry name" value="Nucleotide-diphossugar_trans"/>
</dbReference>
<feature type="compositionally biased region" description="Basic and acidic residues" evidence="10">
    <location>
        <begin position="374"/>
        <end position="389"/>
    </location>
</feature>
<organism evidence="12 13">
    <name type="scientific">Albula glossodonta</name>
    <name type="common">roundjaw bonefish</name>
    <dbReference type="NCBI Taxonomy" id="121402"/>
    <lineage>
        <taxon>Eukaryota</taxon>
        <taxon>Metazoa</taxon>
        <taxon>Chordata</taxon>
        <taxon>Craniata</taxon>
        <taxon>Vertebrata</taxon>
        <taxon>Euteleostomi</taxon>
        <taxon>Actinopterygii</taxon>
        <taxon>Neopterygii</taxon>
        <taxon>Teleostei</taxon>
        <taxon>Albuliformes</taxon>
        <taxon>Albulidae</taxon>
        <taxon>Albula</taxon>
    </lineage>
</organism>
<dbReference type="InterPro" id="IPR008428">
    <property type="entry name" value="Chond_GalNAc"/>
</dbReference>
<dbReference type="InterPro" id="IPR051227">
    <property type="entry name" value="CS_glycosyltransferase"/>
</dbReference>
<dbReference type="AlphaFoldDB" id="A0A8T2MWR5"/>
<evidence type="ECO:0000256" key="2">
    <source>
        <dbReference type="ARBA" id="ARBA00009239"/>
    </source>
</evidence>
<feature type="region of interest" description="Disordered" evidence="10">
    <location>
        <begin position="423"/>
        <end position="504"/>
    </location>
</feature>
<evidence type="ECO:0000256" key="7">
    <source>
        <dbReference type="ARBA" id="ARBA00023034"/>
    </source>
</evidence>